<name>A0A8B9T7L8_ANAPL</name>
<reference evidence="7" key="1">
    <citation type="submission" date="2025-08" db="UniProtKB">
        <authorList>
            <consortium name="Ensembl"/>
        </authorList>
    </citation>
    <scope>IDENTIFICATION</scope>
</reference>
<dbReference type="InterPro" id="IPR003191">
    <property type="entry name" value="Guanylate-bd/ATL_C"/>
</dbReference>
<proteinExistence type="inferred from homology"/>
<dbReference type="InterPro" id="IPR027417">
    <property type="entry name" value="P-loop_NTPase"/>
</dbReference>
<evidence type="ECO:0000256" key="3">
    <source>
        <dbReference type="ARBA" id="ARBA00023134"/>
    </source>
</evidence>
<protein>
    <recommendedName>
        <fullName evidence="6">GB1/RHD3-type G domain-containing protein</fullName>
    </recommendedName>
</protein>
<accession>A0A8B9T7L8</accession>
<sequence>MASEIQMPEPVCLIENKKGKGLVVQPEALQLLSEITQPMVVVAIAGPYRSGKSYLLNRLAGQRRGFSLGSSVRAHTKGIWMWCVPHPCKPGHTLVLLDTEGLGDTEKGDTKNDTWIFVLAVLLSSTLIYNSKGTIDQQAMDNLHYVLKLSECVQVKTAPEEAGEEQAGEEQAGEEQAGDEEAGEEQAGEEQAGEDQAGEEQAGDEQAGEEQAGEEQAGHEQPGLDRRALFFSTFVWAVRDFTLQLEVDGKEISEDEYLENALKLKDGSSQEAQSYNRLRECIRQLFPERKCFVFDQPAWKKDLPRLEEIPDDMLNPEFQQQVERFCSYIWQNCPPKTIPGGRKITGSRLGTLAVSYVEAIRSGAVPCLESAVLALAQIENSAALKEAMDLYQRQMEQGLPTETTQELLELHARCEEEAMQLFMEQAFEESRERFQAELTVGDPPRGHRPP</sequence>
<dbReference type="Pfam" id="PF02841">
    <property type="entry name" value="GBP_C"/>
    <property type="match status" value="1"/>
</dbReference>
<dbReference type="GO" id="GO:0005525">
    <property type="term" value="F:GTP binding"/>
    <property type="evidence" value="ECO:0007669"/>
    <property type="project" value="UniProtKB-KW"/>
</dbReference>
<dbReference type="Gene3D" id="3.40.50.300">
    <property type="entry name" value="P-loop containing nucleotide triphosphate hydrolases"/>
    <property type="match status" value="1"/>
</dbReference>
<dbReference type="Gene3D" id="1.20.1000.10">
    <property type="entry name" value="Guanylate-binding protein, C-terminal domain"/>
    <property type="match status" value="1"/>
</dbReference>
<dbReference type="SUPFAM" id="SSF48340">
    <property type="entry name" value="Interferon-induced guanylate-binding protein 1 (GBP1), C-terminal domain"/>
    <property type="match status" value="1"/>
</dbReference>
<evidence type="ECO:0000256" key="1">
    <source>
        <dbReference type="ARBA" id="ARBA00022741"/>
    </source>
</evidence>
<evidence type="ECO:0000259" key="6">
    <source>
        <dbReference type="PROSITE" id="PS51715"/>
    </source>
</evidence>
<dbReference type="InterPro" id="IPR015894">
    <property type="entry name" value="Guanylate-bd_N"/>
</dbReference>
<feature type="compositionally biased region" description="Acidic residues" evidence="5">
    <location>
        <begin position="161"/>
        <end position="213"/>
    </location>
</feature>
<feature type="region of interest" description="Disordered" evidence="5">
    <location>
        <begin position="157"/>
        <end position="223"/>
    </location>
</feature>
<dbReference type="GO" id="GO:0003924">
    <property type="term" value="F:GTPase activity"/>
    <property type="evidence" value="ECO:0007669"/>
    <property type="project" value="InterPro"/>
</dbReference>
<dbReference type="PROSITE" id="PS51715">
    <property type="entry name" value="G_GB1_RHD3"/>
    <property type="match status" value="1"/>
</dbReference>
<dbReference type="PANTHER" id="PTHR10751">
    <property type="entry name" value="GUANYLATE BINDING PROTEIN"/>
    <property type="match status" value="1"/>
</dbReference>
<evidence type="ECO:0000256" key="4">
    <source>
        <dbReference type="PROSITE-ProRule" id="PRU01052"/>
    </source>
</evidence>
<reference evidence="7" key="2">
    <citation type="submission" date="2025-09" db="UniProtKB">
        <authorList>
            <consortium name="Ensembl"/>
        </authorList>
    </citation>
    <scope>IDENTIFICATION</scope>
</reference>
<evidence type="ECO:0000256" key="2">
    <source>
        <dbReference type="ARBA" id="ARBA00022801"/>
    </source>
</evidence>
<dbReference type="Proteomes" id="UP000694400">
    <property type="component" value="Unassembled WGS sequence"/>
</dbReference>
<evidence type="ECO:0000313" key="8">
    <source>
        <dbReference type="Proteomes" id="UP000694400"/>
    </source>
</evidence>
<dbReference type="Ensembl" id="ENSAPLT00020018512.1">
    <property type="protein sequence ID" value="ENSAPLP00020017135.1"/>
    <property type="gene ID" value="ENSAPLG00020012303.1"/>
</dbReference>
<evidence type="ECO:0000256" key="5">
    <source>
        <dbReference type="SAM" id="MobiDB-lite"/>
    </source>
</evidence>
<feature type="domain" description="GB1/RHD3-type G" evidence="6">
    <location>
        <begin position="36"/>
        <end position="334"/>
    </location>
</feature>
<dbReference type="Pfam" id="PF02263">
    <property type="entry name" value="GBP"/>
    <property type="match status" value="2"/>
</dbReference>
<comment type="similarity">
    <text evidence="4">Belongs to the TRAFAC class dynamin-like GTPase superfamily. GB1/RHD3 GTPase family.</text>
</comment>
<evidence type="ECO:0000313" key="7">
    <source>
        <dbReference type="Ensembl" id="ENSAPLP00020017135.1"/>
    </source>
</evidence>
<keyword evidence="1" id="KW-0547">Nucleotide-binding</keyword>
<dbReference type="SUPFAM" id="SSF52540">
    <property type="entry name" value="P-loop containing nucleoside triphosphate hydrolases"/>
    <property type="match status" value="1"/>
</dbReference>
<keyword evidence="3" id="KW-0342">GTP-binding</keyword>
<dbReference type="CDD" id="cd01851">
    <property type="entry name" value="GBP"/>
    <property type="match status" value="1"/>
</dbReference>
<dbReference type="InterPro" id="IPR030386">
    <property type="entry name" value="G_GB1_RHD3_dom"/>
</dbReference>
<organism evidence="7 8">
    <name type="scientific">Anas platyrhynchos</name>
    <name type="common">Mallard</name>
    <name type="synonym">Anas boschas</name>
    <dbReference type="NCBI Taxonomy" id="8839"/>
    <lineage>
        <taxon>Eukaryota</taxon>
        <taxon>Metazoa</taxon>
        <taxon>Chordata</taxon>
        <taxon>Craniata</taxon>
        <taxon>Vertebrata</taxon>
        <taxon>Euteleostomi</taxon>
        <taxon>Archelosauria</taxon>
        <taxon>Archosauria</taxon>
        <taxon>Dinosauria</taxon>
        <taxon>Saurischia</taxon>
        <taxon>Theropoda</taxon>
        <taxon>Coelurosauria</taxon>
        <taxon>Aves</taxon>
        <taxon>Neognathae</taxon>
        <taxon>Galloanserae</taxon>
        <taxon>Anseriformes</taxon>
        <taxon>Anatidae</taxon>
        <taxon>Anatinae</taxon>
        <taxon>Anas</taxon>
    </lineage>
</organism>
<dbReference type="InterPro" id="IPR036543">
    <property type="entry name" value="Guanylate-bd_C_sf"/>
</dbReference>
<dbReference type="AlphaFoldDB" id="A0A8B9T7L8"/>
<keyword evidence="2" id="KW-0378">Hydrolase</keyword>